<evidence type="ECO:0000313" key="10">
    <source>
        <dbReference type="Proteomes" id="UP001589691"/>
    </source>
</evidence>
<dbReference type="PANTHER" id="PTHR36122:SF2">
    <property type="entry name" value="NICOTINAMIDE RIBOSIDE TRANSPORTER PNUC"/>
    <property type="match status" value="1"/>
</dbReference>
<keyword evidence="4" id="KW-1003">Cell membrane</keyword>
<feature type="transmembrane region" description="Helical" evidence="8">
    <location>
        <begin position="124"/>
        <end position="141"/>
    </location>
</feature>
<comment type="caution">
    <text evidence="9">The sequence shown here is derived from an EMBL/GenBank/DDBJ whole genome shotgun (WGS) entry which is preliminary data.</text>
</comment>
<comment type="similarity">
    <text evidence="2">Belongs to the nicotinamide ribonucleoside (NR) uptake permease (TC 4.B.1) family.</text>
</comment>
<reference evidence="9 10" key="1">
    <citation type="submission" date="2024-09" db="EMBL/GenBank/DDBJ databases">
        <authorList>
            <person name="Sun Q."/>
            <person name="Mori K."/>
        </authorList>
    </citation>
    <scope>NUCLEOTIDE SEQUENCE [LARGE SCALE GENOMIC DNA]</scope>
    <source>
        <strain evidence="9 10">TBRC 4576</strain>
    </source>
</reference>
<gene>
    <name evidence="9" type="primary">pnuC</name>
    <name evidence="9" type="ORF">ACFFLI_01440</name>
</gene>
<dbReference type="InterPro" id="IPR006419">
    <property type="entry name" value="NMN_transpt_PnuC"/>
</dbReference>
<evidence type="ECO:0000256" key="3">
    <source>
        <dbReference type="ARBA" id="ARBA00022448"/>
    </source>
</evidence>
<evidence type="ECO:0000256" key="7">
    <source>
        <dbReference type="ARBA" id="ARBA00023136"/>
    </source>
</evidence>
<evidence type="ECO:0000256" key="4">
    <source>
        <dbReference type="ARBA" id="ARBA00022475"/>
    </source>
</evidence>
<dbReference type="Proteomes" id="UP001589691">
    <property type="component" value="Unassembled WGS sequence"/>
</dbReference>
<feature type="transmembrane region" description="Helical" evidence="8">
    <location>
        <begin position="161"/>
        <end position="182"/>
    </location>
</feature>
<dbReference type="Pfam" id="PF04973">
    <property type="entry name" value="NMN_transporter"/>
    <property type="match status" value="1"/>
</dbReference>
<feature type="transmembrane region" description="Helical" evidence="8">
    <location>
        <begin position="215"/>
        <end position="232"/>
    </location>
</feature>
<evidence type="ECO:0000256" key="6">
    <source>
        <dbReference type="ARBA" id="ARBA00022989"/>
    </source>
</evidence>
<feature type="transmembrane region" description="Helical" evidence="8">
    <location>
        <begin position="244"/>
        <end position="263"/>
    </location>
</feature>
<feature type="transmembrane region" description="Helical" evidence="8">
    <location>
        <begin position="49"/>
        <end position="68"/>
    </location>
</feature>
<feature type="transmembrane region" description="Helical" evidence="8">
    <location>
        <begin position="74"/>
        <end position="93"/>
    </location>
</feature>
<evidence type="ECO:0000256" key="8">
    <source>
        <dbReference type="SAM" id="Phobius"/>
    </source>
</evidence>
<evidence type="ECO:0000256" key="5">
    <source>
        <dbReference type="ARBA" id="ARBA00022692"/>
    </source>
</evidence>
<dbReference type="EMBL" id="JBHLZY010000004">
    <property type="protein sequence ID" value="MFB9768532.1"/>
    <property type="molecule type" value="Genomic_DNA"/>
</dbReference>
<proteinExistence type="inferred from homology"/>
<keyword evidence="5 8" id="KW-0812">Transmembrane</keyword>
<feature type="transmembrane region" description="Helical" evidence="8">
    <location>
        <begin position="188"/>
        <end position="208"/>
    </location>
</feature>
<comment type="subcellular location">
    <subcellularLocation>
        <location evidence="1">Cell membrane</location>
        <topology evidence="1">Multi-pass membrane protein</topology>
    </subcellularLocation>
</comment>
<name>A0ABV5WQY6_9LACO</name>
<dbReference type="PANTHER" id="PTHR36122">
    <property type="entry name" value="NICOTINAMIDE RIBOSIDE TRANSPORTER PNUC"/>
    <property type="match status" value="1"/>
</dbReference>
<keyword evidence="3" id="KW-0813">Transport</keyword>
<accession>A0ABV5WQY6</accession>
<keyword evidence="7 8" id="KW-0472">Membrane</keyword>
<sequence length="276" mass="31100">MINDSKRTPELSFGQLITRGKQDLAGLPAALRDVFNVQRGLQELRTLRTVTKVMMGLMLLATLVGFILGGDYGLTSWISIVTSLAVVVNLILVDQGRLTNYGWGIIGCVGWLIIAITNRLIGDVAVQIFYLVMQFAGIAVWHRKIEEQTDTHELVSRKFSWLTGLCWLIVTIIIYLTVLFFSKQLNGTQVYLDAALLPLGIIGMLLMVYGYRSQWYAWITIDVINIIIWFNQLKDLSPAATSMFALQLVTLANALFGAYLWFYGQERAAERHHEHA</sequence>
<feature type="transmembrane region" description="Helical" evidence="8">
    <location>
        <begin position="100"/>
        <end position="118"/>
    </location>
</feature>
<protein>
    <submittedName>
        <fullName evidence="9">Nicotinamide riboside transporter PnuC</fullName>
    </submittedName>
</protein>
<keyword evidence="6 8" id="KW-1133">Transmembrane helix</keyword>
<dbReference type="RefSeq" id="WP_137643720.1">
    <property type="nucleotide sequence ID" value="NZ_BJEA01000024.1"/>
</dbReference>
<organism evidence="9 10">
    <name type="scientific">Lactiplantibacillus modestisalitolerans</name>
    <dbReference type="NCBI Taxonomy" id="1457219"/>
    <lineage>
        <taxon>Bacteria</taxon>
        <taxon>Bacillati</taxon>
        <taxon>Bacillota</taxon>
        <taxon>Bacilli</taxon>
        <taxon>Lactobacillales</taxon>
        <taxon>Lactobacillaceae</taxon>
        <taxon>Lactiplantibacillus</taxon>
    </lineage>
</organism>
<evidence type="ECO:0000256" key="1">
    <source>
        <dbReference type="ARBA" id="ARBA00004651"/>
    </source>
</evidence>
<evidence type="ECO:0000256" key="2">
    <source>
        <dbReference type="ARBA" id="ARBA00006669"/>
    </source>
</evidence>
<dbReference type="NCBIfam" id="TIGR01528">
    <property type="entry name" value="NMN_trans_PnuC"/>
    <property type="match status" value="1"/>
</dbReference>
<evidence type="ECO:0000313" key="9">
    <source>
        <dbReference type="EMBL" id="MFB9768532.1"/>
    </source>
</evidence>
<keyword evidence="10" id="KW-1185">Reference proteome</keyword>